<dbReference type="AlphaFoldDB" id="A0A1E3GPC8"/>
<dbReference type="STRING" id="291169.A9E74_02336"/>
<keyword evidence="2" id="KW-1185">Reference proteome</keyword>
<sequence>MITLQLFSTAGCHLCELAFEQVKSLPNADQINLQIVEIGDDDGLVEQYGIRIPVLKFPDNSELNWPFEQHNILQKIAVVTEEL</sequence>
<reference evidence="1 2" key="1">
    <citation type="submission" date="2016-07" db="EMBL/GenBank/DDBJ databases">
        <title>Draft Genome Sequence of Methylophaga muralis Bur 1.</title>
        <authorList>
            <person name="Vasilenko O.V."/>
            <person name="Doronina N.V."/>
            <person name="Shmareva M.N."/>
            <person name="Tarlachkov S.V."/>
            <person name="Mustakhimov I."/>
            <person name="Trotsenko Y.A."/>
        </authorList>
    </citation>
    <scope>NUCLEOTIDE SEQUENCE [LARGE SCALE GENOMIC DNA]</scope>
    <source>
        <strain evidence="1 2">Bur 1</strain>
    </source>
</reference>
<dbReference type="PATRIC" id="fig|291169.3.peg.2353"/>
<name>A0A1E3GPC8_9GAMM</name>
<dbReference type="InterPro" id="IPR036249">
    <property type="entry name" value="Thioredoxin-like_sf"/>
</dbReference>
<comment type="caution">
    <text evidence="1">The sequence shown here is derived from an EMBL/GenBank/DDBJ whole genome shotgun (WGS) entry which is preliminary data.</text>
</comment>
<evidence type="ECO:0008006" key="3">
    <source>
        <dbReference type="Google" id="ProtNLM"/>
    </source>
</evidence>
<dbReference type="EMBL" id="MCRI01000034">
    <property type="protein sequence ID" value="ODN65912.1"/>
    <property type="molecule type" value="Genomic_DNA"/>
</dbReference>
<evidence type="ECO:0000313" key="2">
    <source>
        <dbReference type="Proteomes" id="UP000094379"/>
    </source>
</evidence>
<accession>A0A1E3GPC8</accession>
<organism evidence="1 2">
    <name type="scientific">Methylophaga muralis</name>
    <dbReference type="NCBI Taxonomy" id="291169"/>
    <lineage>
        <taxon>Bacteria</taxon>
        <taxon>Pseudomonadati</taxon>
        <taxon>Pseudomonadota</taxon>
        <taxon>Gammaproteobacteria</taxon>
        <taxon>Thiotrichales</taxon>
        <taxon>Piscirickettsiaceae</taxon>
        <taxon>Methylophaga</taxon>
    </lineage>
</organism>
<dbReference type="RefSeq" id="WP_069296730.1">
    <property type="nucleotide sequence ID" value="NZ_MCRI01000034.1"/>
</dbReference>
<dbReference type="Proteomes" id="UP000094379">
    <property type="component" value="Unassembled WGS sequence"/>
</dbReference>
<dbReference type="Gene3D" id="3.40.30.10">
    <property type="entry name" value="Glutaredoxin"/>
    <property type="match status" value="1"/>
</dbReference>
<dbReference type="InterPro" id="IPR008554">
    <property type="entry name" value="Glutaredoxin-like"/>
</dbReference>
<gene>
    <name evidence="1" type="ORF">A9E74_02336</name>
</gene>
<dbReference type="SUPFAM" id="SSF52833">
    <property type="entry name" value="Thioredoxin-like"/>
    <property type="match status" value="1"/>
</dbReference>
<proteinExistence type="predicted"/>
<evidence type="ECO:0000313" key="1">
    <source>
        <dbReference type="EMBL" id="ODN65912.1"/>
    </source>
</evidence>
<dbReference type="Pfam" id="PF05768">
    <property type="entry name" value="Glrx-like"/>
    <property type="match status" value="1"/>
</dbReference>
<protein>
    <recommendedName>
        <fullName evidence="3">Glutaredoxin-like domain (DUF836)</fullName>
    </recommendedName>
</protein>